<accession>A0A6P9EP72</accession>
<dbReference type="GO" id="GO:0003697">
    <property type="term" value="F:single-stranded DNA binding"/>
    <property type="evidence" value="ECO:0007669"/>
    <property type="project" value="InterPro"/>
</dbReference>
<organism evidence="8 9">
    <name type="scientific">Juglans regia</name>
    <name type="common">English walnut</name>
    <dbReference type="NCBI Taxonomy" id="51240"/>
    <lineage>
        <taxon>Eukaryota</taxon>
        <taxon>Viridiplantae</taxon>
        <taxon>Streptophyta</taxon>
        <taxon>Embryophyta</taxon>
        <taxon>Tracheophyta</taxon>
        <taxon>Spermatophyta</taxon>
        <taxon>Magnoliopsida</taxon>
        <taxon>eudicotyledons</taxon>
        <taxon>Gunneridae</taxon>
        <taxon>Pentapetalae</taxon>
        <taxon>rosids</taxon>
        <taxon>fabids</taxon>
        <taxon>Fagales</taxon>
        <taxon>Juglandaceae</taxon>
        <taxon>Juglans</taxon>
    </lineage>
</organism>
<dbReference type="AlphaFoldDB" id="A0A6P9EP72"/>
<protein>
    <submittedName>
        <fullName evidence="9">DNA repair protein recA homolog 2, mitochondrial</fullName>
    </submittedName>
</protein>
<dbReference type="FunCoup" id="A0A6P9EP72">
    <property type="interactions" value="2787"/>
</dbReference>
<evidence type="ECO:0000256" key="2">
    <source>
        <dbReference type="ARBA" id="ARBA00022741"/>
    </source>
</evidence>
<dbReference type="RefSeq" id="XP_035544382.1">
    <property type="nucleotide sequence ID" value="XM_035688489.1"/>
</dbReference>
<evidence type="ECO:0000256" key="3">
    <source>
        <dbReference type="ARBA" id="ARBA00022840"/>
    </source>
</evidence>
<dbReference type="PANTHER" id="PTHR45900:SF4">
    <property type="entry name" value="DNA REPAIR PROTEIN RECA HOMOLOG 2, MITOCHONDRIAL"/>
    <property type="match status" value="1"/>
</dbReference>
<evidence type="ECO:0000256" key="1">
    <source>
        <dbReference type="ARBA" id="ARBA00009391"/>
    </source>
</evidence>
<keyword evidence="5 7" id="KW-0233">DNA recombination</keyword>
<keyword evidence="3 6" id="KW-0067">ATP-binding</keyword>
<dbReference type="InterPro" id="IPR027417">
    <property type="entry name" value="P-loop_NTPase"/>
</dbReference>
<dbReference type="GeneID" id="109005238"/>
<dbReference type="GO" id="GO:0006281">
    <property type="term" value="P:DNA repair"/>
    <property type="evidence" value="ECO:0007669"/>
    <property type="project" value="InterPro"/>
</dbReference>
<dbReference type="Pfam" id="PF00154">
    <property type="entry name" value="RecA_N"/>
    <property type="match status" value="1"/>
</dbReference>
<keyword evidence="4 7" id="KW-0238">DNA-binding</keyword>
<dbReference type="KEGG" id="jre:109005238"/>
<dbReference type="InterPro" id="IPR020584">
    <property type="entry name" value="DNA_recomb/repair_RecA_CS"/>
</dbReference>
<comment type="similarity">
    <text evidence="1 6">Belongs to the RecA family.</text>
</comment>
<dbReference type="GO" id="GO:0006310">
    <property type="term" value="P:DNA recombination"/>
    <property type="evidence" value="ECO:0007669"/>
    <property type="project" value="UniProtKB-KW"/>
</dbReference>
<dbReference type="PROSITE" id="PS00321">
    <property type="entry name" value="RECA_1"/>
    <property type="match status" value="1"/>
</dbReference>
<dbReference type="Proteomes" id="UP000235220">
    <property type="component" value="Chromosome 3"/>
</dbReference>
<dbReference type="PROSITE" id="PS50162">
    <property type="entry name" value="RECA_2"/>
    <property type="match status" value="1"/>
</dbReference>
<dbReference type="NCBIfam" id="TIGR02012">
    <property type="entry name" value="tigrfam_recA"/>
    <property type="match status" value="1"/>
</dbReference>
<proteinExistence type="inferred from homology"/>
<evidence type="ECO:0000313" key="8">
    <source>
        <dbReference type="Proteomes" id="UP000235220"/>
    </source>
</evidence>
<dbReference type="InterPro" id="IPR049428">
    <property type="entry name" value="RecA-like_N"/>
</dbReference>
<dbReference type="InterPro" id="IPR013765">
    <property type="entry name" value="DNA_recomb/repair_RecA"/>
</dbReference>
<dbReference type="GO" id="GO:0140664">
    <property type="term" value="F:ATP-dependent DNA damage sensor activity"/>
    <property type="evidence" value="ECO:0007669"/>
    <property type="project" value="InterPro"/>
</dbReference>
<dbReference type="InterPro" id="IPR020588">
    <property type="entry name" value="RecA_ATP-bd"/>
</dbReference>
<dbReference type="InterPro" id="IPR020587">
    <property type="entry name" value="RecA_monomer-monomer_interface"/>
</dbReference>
<evidence type="ECO:0000256" key="5">
    <source>
        <dbReference type="ARBA" id="ARBA00023172"/>
    </source>
</evidence>
<dbReference type="InterPro" id="IPR003593">
    <property type="entry name" value="AAA+_ATPase"/>
</dbReference>
<evidence type="ECO:0000256" key="7">
    <source>
        <dbReference type="RuleBase" id="RU004527"/>
    </source>
</evidence>
<dbReference type="PROSITE" id="PS50163">
    <property type="entry name" value="RECA_3"/>
    <property type="match status" value="1"/>
</dbReference>
<dbReference type="CDD" id="cd00983">
    <property type="entry name" value="RecA"/>
    <property type="match status" value="1"/>
</dbReference>
<dbReference type="SUPFAM" id="SSF52540">
    <property type="entry name" value="P-loop containing nucleoside triphosphate hydrolases"/>
    <property type="match status" value="1"/>
</dbReference>
<keyword evidence="8" id="KW-1185">Reference proteome</keyword>
<gene>
    <name evidence="9" type="primary">LOC109005238</name>
</gene>
<evidence type="ECO:0000256" key="4">
    <source>
        <dbReference type="ARBA" id="ARBA00023125"/>
    </source>
</evidence>
<dbReference type="GO" id="GO:0005524">
    <property type="term" value="F:ATP binding"/>
    <property type="evidence" value="ECO:0007669"/>
    <property type="project" value="UniProtKB-KW"/>
</dbReference>
<dbReference type="Gene3D" id="3.40.50.300">
    <property type="entry name" value="P-loop containing nucleotide triphosphate hydrolases"/>
    <property type="match status" value="1"/>
</dbReference>
<keyword evidence="7" id="KW-0227">DNA damage</keyword>
<dbReference type="OrthoDB" id="5957327at2759"/>
<dbReference type="Gramene" id="Jr03_05090_p1">
    <property type="protein sequence ID" value="cds.Jr03_05090_p1"/>
    <property type="gene ID" value="Jr03_05090"/>
</dbReference>
<evidence type="ECO:0000256" key="6">
    <source>
        <dbReference type="RuleBase" id="RU003422"/>
    </source>
</evidence>
<dbReference type="PRINTS" id="PR00142">
    <property type="entry name" value="RECA"/>
</dbReference>
<dbReference type="PANTHER" id="PTHR45900">
    <property type="entry name" value="RECA"/>
    <property type="match status" value="1"/>
</dbReference>
<dbReference type="SMART" id="SM00382">
    <property type="entry name" value="AAA"/>
    <property type="match status" value="1"/>
</dbReference>
<reference evidence="9" key="1">
    <citation type="submission" date="2025-08" db="UniProtKB">
        <authorList>
            <consortium name="RefSeq"/>
        </authorList>
    </citation>
    <scope>IDENTIFICATION</scope>
    <source>
        <tissue evidence="9">Leaves</tissue>
    </source>
</reference>
<evidence type="ECO:0000313" key="9">
    <source>
        <dbReference type="RefSeq" id="XP_035544382.1"/>
    </source>
</evidence>
<keyword evidence="2 6" id="KW-0547">Nucleotide-binding</keyword>
<sequence>MGLFTASSLVNSLRLNMFGRPRFSSLVHSLYKSGRRDGTNSICLNIRRLSAVAEVSDFECDELYDDVKAKEKDTALRLALSQLAGDFGRESMLSLQRFFRSRRAPVIPTGSLKLDMALGIGGLPKGRIVEIYGKEASGKTTLALHIIKEAQKFGGCCAYLDAENAMDPSLAEAMGVNTENLLISSPSSAENLLSVVNTLTRSGAVDVIVVDSVAALIPQCELDQTIGGTSKDEQSRIMTQALRKIHYSLSQSQTLIVFLNQIRLSPKSVQGFGRVDEVTCGGNALKFYASVRLKMIRKALLKTEDKVTGLGVCVQVVKNNLAPSMKMAELGIQFGKGFCCESEVLDLACEHGIIIKEGSKYLIKGEFFSDKHQAEQYLAESNGILDKIVMILRRELFERKRETF</sequence>
<name>A0A6P9EP72_JUGRE</name>